<organism evidence="2 3">
    <name type="scientific">Aggregatibacter actinomycetemcomitans</name>
    <name type="common">Actinobacillus actinomycetemcomitans</name>
    <name type="synonym">Haemophilus actinomycetemcomitans</name>
    <dbReference type="NCBI Taxonomy" id="714"/>
    <lineage>
        <taxon>Bacteria</taxon>
        <taxon>Pseudomonadati</taxon>
        <taxon>Pseudomonadota</taxon>
        <taxon>Gammaproteobacteria</taxon>
        <taxon>Pasteurellales</taxon>
        <taxon>Pasteurellaceae</taxon>
        <taxon>Aggregatibacter</taxon>
    </lineage>
</organism>
<dbReference type="RefSeq" id="WP_005551099.1">
    <property type="nucleotide sequence ID" value="NZ_CP012959.1"/>
</dbReference>
<protein>
    <submittedName>
        <fullName evidence="2">IMPACT family protein</fullName>
    </submittedName>
</protein>
<gene>
    <name evidence="2" type="ORF">ACT75_03950</name>
</gene>
<name>A0AAC8XY33_AGGAC</name>
<evidence type="ECO:0000313" key="2">
    <source>
        <dbReference type="EMBL" id="AMQ93732.1"/>
    </source>
</evidence>
<evidence type="ECO:0000259" key="1">
    <source>
        <dbReference type="Pfam" id="PF09186"/>
    </source>
</evidence>
<dbReference type="GO" id="GO:0032561">
    <property type="term" value="F:guanyl ribonucleotide binding"/>
    <property type="evidence" value="ECO:0007669"/>
    <property type="project" value="UniProtKB-ARBA"/>
</dbReference>
<dbReference type="InterPro" id="IPR035647">
    <property type="entry name" value="EFG_III/V"/>
</dbReference>
<dbReference type="Gene3D" id="3.30.70.240">
    <property type="match status" value="1"/>
</dbReference>
<dbReference type="Pfam" id="PF09186">
    <property type="entry name" value="DUF1949"/>
    <property type="match status" value="1"/>
</dbReference>
<dbReference type="KEGG" id="aact:ACT75_03950"/>
<dbReference type="GO" id="GO:0043168">
    <property type="term" value="F:anion binding"/>
    <property type="evidence" value="ECO:0007669"/>
    <property type="project" value="UniProtKB-ARBA"/>
</dbReference>
<feature type="domain" description="UPF0029" evidence="1">
    <location>
        <begin position="10"/>
        <end position="63"/>
    </location>
</feature>
<dbReference type="AlphaFoldDB" id="A0AAC8XY33"/>
<dbReference type="EMBL" id="CP012959">
    <property type="protein sequence ID" value="AMQ93732.1"/>
    <property type="molecule type" value="Genomic_DNA"/>
</dbReference>
<dbReference type="Proteomes" id="UP000072236">
    <property type="component" value="Chromosome"/>
</dbReference>
<dbReference type="InterPro" id="IPR015269">
    <property type="entry name" value="UPF0029_Impact_C"/>
</dbReference>
<evidence type="ECO:0000313" key="3">
    <source>
        <dbReference type="Proteomes" id="UP000072236"/>
    </source>
</evidence>
<sequence>MAYLHYAVCCDYAQINELQTLCEQYAILNQAQGFQVDITLRLAIRPDKLARFQQALTERSVGQLVLNEIKN</sequence>
<accession>A0AAC8XY33</accession>
<dbReference type="GO" id="GO:0017111">
    <property type="term" value="F:ribonucleoside triphosphate phosphatase activity"/>
    <property type="evidence" value="ECO:0007669"/>
    <property type="project" value="UniProtKB-ARBA"/>
</dbReference>
<dbReference type="SUPFAM" id="SSF54980">
    <property type="entry name" value="EF-G C-terminal domain-like"/>
    <property type="match status" value="1"/>
</dbReference>
<reference evidence="2 3" key="1">
    <citation type="submission" date="2015-10" db="EMBL/GenBank/DDBJ databases">
        <title>Tn-seq of a polymicrobial infection.</title>
        <authorList>
            <person name="Stacy A."/>
            <person name="Rumbaugh K.P."/>
            <person name="Whiteley M."/>
        </authorList>
    </citation>
    <scope>NUCLEOTIDE SEQUENCE [LARGE SCALE GENOMIC DNA]</scope>
    <source>
        <strain evidence="2 3">624</strain>
    </source>
</reference>
<proteinExistence type="predicted"/>